<accession>A0A0D7BC58</accession>
<dbReference type="AlphaFoldDB" id="A0A0D7BC58"/>
<organism evidence="2 3">
    <name type="scientific">Cylindrobasidium torrendii FP15055 ss-10</name>
    <dbReference type="NCBI Taxonomy" id="1314674"/>
    <lineage>
        <taxon>Eukaryota</taxon>
        <taxon>Fungi</taxon>
        <taxon>Dikarya</taxon>
        <taxon>Basidiomycota</taxon>
        <taxon>Agaricomycotina</taxon>
        <taxon>Agaricomycetes</taxon>
        <taxon>Agaricomycetidae</taxon>
        <taxon>Agaricales</taxon>
        <taxon>Marasmiineae</taxon>
        <taxon>Physalacriaceae</taxon>
        <taxon>Cylindrobasidium</taxon>
    </lineage>
</organism>
<dbReference type="OrthoDB" id="565731at2759"/>
<feature type="region of interest" description="Disordered" evidence="1">
    <location>
        <begin position="63"/>
        <end position="89"/>
    </location>
</feature>
<gene>
    <name evidence="2" type="ORF">CYLTODRAFT_490305</name>
</gene>
<protein>
    <submittedName>
        <fullName evidence="2">Uncharacterized protein</fullName>
    </submittedName>
</protein>
<reference evidence="2 3" key="1">
    <citation type="journal article" date="2015" name="Fungal Genet. Biol.">
        <title>Evolution of novel wood decay mechanisms in Agaricales revealed by the genome sequences of Fistulina hepatica and Cylindrobasidium torrendii.</title>
        <authorList>
            <person name="Floudas D."/>
            <person name="Held B.W."/>
            <person name="Riley R."/>
            <person name="Nagy L.G."/>
            <person name="Koehler G."/>
            <person name="Ransdell A.S."/>
            <person name="Younus H."/>
            <person name="Chow J."/>
            <person name="Chiniquy J."/>
            <person name="Lipzen A."/>
            <person name="Tritt A."/>
            <person name="Sun H."/>
            <person name="Haridas S."/>
            <person name="LaButti K."/>
            <person name="Ohm R.A."/>
            <person name="Kues U."/>
            <person name="Blanchette R.A."/>
            <person name="Grigoriev I.V."/>
            <person name="Minto R.E."/>
            <person name="Hibbett D.S."/>
        </authorList>
    </citation>
    <scope>NUCLEOTIDE SEQUENCE [LARGE SCALE GENOMIC DNA]</scope>
    <source>
        <strain evidence="2 3">FP15055 ss-10</strain>
    </source>
</reference>
<keyword evidence="3" id="KW-1185">Reference proteome</keyword>
<dbReference type="Proteomes" id="UP000054007">
    <property type="component" value="Unassembled WGS sequence"/>
</dbReference>
<evidence type="ECO:0000256" key="1">
    <source>
        <dbReference type="SAM" id="MobiDB-lite"/>
    </source>
</evidence>
<evidence type="ECO:0000313" key="3">
    <source>
        <dbReference type="Proteomes" id="UP000054007"/>
    </source>
</evidence>
<feature type="compositionally biased region" description="Low complexity" evidence="1">
    <location>
        <begin position="63"/>
        <end position="79"/>
    </location>
</feature>
<dbReference type="STRING" id="1314674.A0A0D7BC58"/>
<evidence type="ECO:0000313" key="2">
    <source>
        <dbReference type="EMBL" id="KIY67820.1"/>
    </source>
</evidence>
<dbReference type="EMBL" id="KN880516">
    <property type="protein sequence ID" value="KIY67820.1"/>
    <property type="molecule type" value="Genomic_DNA"/>
</dbReference>
<name>A0A0D7BC58_9AGAR</name>
<sequence>MLRAAFALRPALQRPCARSLQTSTAAFAKKKRAVVDAFEDGDDDLFGSMASSPDAAATASVQQTSTTASAKTQTATSKAKAARTRMSDRRRNREFTQLWDFAVPQIRAQTMEEKRAHKHPAFPRKSTFPRLVQLAGNRAQLEQVVDLIPLLDAKYGWTYEPRHVELLTLRCDSLGCPEVALKVFSDVPRYRMQMTRSAGQQLMHSLHRYGALDQVPVAAALFAVHNVGNLERDIVASSILAATSAKQGQTELLQGLLPEIRTMLGLSTTKIISQWQDGKSLQNKWVKTYLRAVDLLVEKSEGKPIDWLRQWRHRSIQPVVAPAP</sequence>
<proteinExistence type="predicted"/>